<dbReference type="Proteomes" id="UP001155840">
    <property type="component" value="Unassembled WGS sequence"/>
</dbReference>
<dbReference type="CDD" id="cd08054">
    <property type="entry name" value="gp6"/>
    <property type="match status" value="1"/>
</dbReference>
<organism evidence="1 2">
    <name type="scientific">Ferranicluibacter rubi</name>
    <dbReference type="NCBI Taxonomy" id="2715133"/>
    <lineage>
        <taxon>Bacteria</taxon>
        <taxon>Pseudomonadati</taxon>
        <taxon>Pseudomonadota</taxon>
        <taxon>Alphaproteobacteria</taxon>
        <taxon>Hyphomicrobiales</taxon>
        <taxon>Rhizobiaceae</taxon>
        <taxon>Ferranicluibacter</taxon>
    </lineage>
</organism>
<keyword evidence="2" id="KW-1185">Reference proteome</keyword>
<name>A0AA43ZH57_9HYPH</name>
<proteinExistence type="predicted"/>
<dbReference type="InterPro" id="IPR021146">
    <property type="entry name" value="Phage_gp6-like_head-tail"/>
</dbReference>
<dbReference type="Pfam" id="PF05135">
    <property type="entry name" value="Phage_connect_1"/>
    <property type="match status" value="1"/>
</dbReference>
<dbReference type="EMBL" id="JAANCM010000009">
    <property type="protein sequence ID" value="NHT77549.1"/>
    <property type="molecule type" value="Genomic_DNA"/>
</dbReference>
<dbReference type="Gene3D" id="1.10.3230.30">
    <property type="entry name" value="Phage gp6-like head-tail connector protein"/>
    <property type="match status" value="1"/>
</dbReference>
<comment type="caution">
    <text evidence="1">The sequence shown here is derived from an EMBL/GenBank/DDBJ whole genome shotgun (WGS) entry which is preliminary data.</text>
</comment>
<gene>
    <name evidence="1" type="ORF">G8E10_17690</name>
</gene>
<accession>A0AA43ZH57</accession>
<sequence length="176" mass="19434">MTVRVIEPPAALVTLEEVKTFLRISDPDADSVIASLIVAAQAEFDGPTGWVGRCFGEQKLEWSTGALGDEVHVPYPELMSVSLIQCYRDGEWQAVADTTYEMDDAGFIRPIEGAAWPPMTAARVLYVAGMVAGDPRREQIKTAIFFHVKIHFDDGDHSDRLRDVIATLLAPLRVFS</sequence>
<dbReference type="RefSeq" id="WP_167130112.1">
    <property type="nucleotide sequence ID" value="NZ_JAANCM010000009.1"/>
</dbReference>
<evidence type="ECO:0000313" key="1">
    <source>
        <dbReference type="EMBL" id="NHT77549.1"/>
    </source>
</evidence>
<protein>
    <submittedName>
        <fullName evidence="1">Phage gp6-like head-tail connector protein</fullName>
    </submittedName>
</protein>
<dbReference type="AlphaFoldDB" id="A0AA43ZH57"/>
<reference evidence="1" key="1">
    <citation type="submission" date="2020-03" db="EMBL/GenBank/DDBJ databases">
        <title>Ferranicluibacter endophyticum gen. nov., sp. nov., a new genus isolated from Rubus ulmifolius Schott. stem.</title>
        <authorList>
            <person name="Roca-Couso R."/>
            <person name="Flores-Felix J.D."/>
            <person name="Igual J.M."/>
            <person name="Rivas R."/>
        </authorList>
    </citation>
    <scope>NUCLEOTIDE SEQUENCE</scope>
    <source>
        <strain evidence="1">CRRU44</strain>
    </source>
</reference>
<evidence type="ECO:0000313" key="2">
    <source>
        <dbReference type="Proteomes" id="UP001155840"/>
    </source>
</evidence>